<organism evidence="3 4">
    <name type="scientific">Thalassobaculum litoreum DSM 18839</name>
    <dbReference type="NCBI Taxonomy" id="1123362"/>
    <lineage>
        <taxon>Bacteria</taxon>
        <taxon>Pseudomonadati</taxon>
        <taxon>Pseudomonadota</taxon>
        <taxon>Alphaproteobacteria</taxon>
        <taxon>Rhodospirillales</taxon>
        <taxon>Thalassobaculaceae</taxon>
        <taxon>Thalassobaculum</taxon>
    </lineage>
</organism>
<feature type="domain" description="DUF6362" evidence="2">
    <location>
        <begin position="33"/>
        <end position="130"/>
    </location>
</feature>
<evidence type="ECO:0000256" key="1">
    <source>
        <dbReference type="SAM" id="MobiDB-lite"/>
    </source>
</evidence>
<feature type="region of interest" description="Disordered" evidence="1">
    <location>
        <begin position="1"/>
        <end position="23"/>
    </location>
</feature>
<dbReference type="AlphaFoldDB" id="A0A8G2EUW9"/>
<feature type="region of interest" description="Disordered" evidence="1">
    <location>
        <begin position="58"/>
        <end position="77"/>
    </location>
</feature>
<dbReference type="InterPro" id="IPR045942">
    <property type="entry name" value="DUF6362"/>
</dbReference>
<dbReference type="OrthoDB" id="7360866at2"/>
<evidence type="ECO:0000259" key="2">
    <source>
        <dbReference type="Pfam" id="PF19889"/>
    </source>
</evidence>
<name>A0A8G2EUW9_9PROT</name>
<proteinExistence type="predicted"/>
<dbReference type="Proteomes" id="UP000198615">
    <property type="component" value="Unassembled WGS sequence"/>
</dbReference>
<dbReference type="Pfam" id="PF19889">
    <property type="entry name" value="DUF6362"/>
    <property type="match status" value="1"/>
</dbReference>
<sequence length="153" mass="17060">MAQTASAIPGKPASEATPDPAPLLLREAADTLRRLPRGLARPRLSSWPEVVRDSASLFASSQDAARRPSPPSPQAIDRMDRTLGWLLACDEEARRLVWARAMGISWRRLEDMDGRSHVTLRKIVARGHDRIRVLLAADDKKKPVIRKNSLQDL</sequence>
<protein>
    <recommendedName>
        <fullName evidence="2">DUF6362 domain-containing protein</fullName>
    </recommendedName>
</protein>
<keyword evidence="4" id="KW-1185">Reference proteome</keyword>
<evidence type="ECO:0000313" key="4">
    <source>
        <dbReference type="Proteomes" id="UP000198615"/>
    </source>
</evidence>
<comment type="caution">
    <text evidence="3">The sequence shown here is derived from an EMBL/GenBank/DDBJ whole genome shotgun (WGS) entry which is preliminary data.</text>
</comment>
<gene>
    <name evidence="3" type="ORF">SAMN05660686_01771</name>
</gene>
<evidence type="ECO:0000313" key="3">
    <source>
        <dbReference type="EMBL" id="SDF58733.1"/>
    </source>
</evidence>
<accession>A0A8G2EUW9</accession>
<dbReference type="EMBL" id="FNBW01000004">
    <property type="protein sequence ID" value="SDF58733.1"/>
    <property type="molecule type" value="Genomic_DNA"/>
</dbReference>
<reference evidence="3 4" key="1">
    <citation type="submission" date="2016-10" db="EMBL/GenBank/DDBJ databases">
        <authorList>
            <person name="Varghese N."/>
            <person name="Submissions S."/>
        </authorList>
    </citation>
    <scope>NUCLEOTIDE SEQUENCE [LARGE SCALE GENOMIC DNA]</scope>
    <source>
        <strain evidence="3 4">DSM 18839</strain>
    </source>
</reference>
<dbReference type="RefSeq" id="WP_093149673.1">
    <property type="nucleotide sequence ID" value="NZ_FNBW01000004.1"/>
</dbReference>